<dbReference type="InterPro" id="IPR002575">
    <property type="entry name" value="Aminoglycoside_PTrfase"/>
</dbReference>
<dbReference type="AlphaFoldDB" id="A0A2H0UNJ4"/>
<dbReference type="PANTHER" id="PTHR21310">
    <property type="entry name" value="AMINOGLYCOSIDE PHOSPHOTRANSFERASE-RELATED-RELATED"/>
    <property type="match status" value="1"/>
</dbReference>
<organism evidence="2 3">
    <name type="scientific">Candidatus Harrisonbacteria bacterium CG10_big_fil_rev_8_21_14_0_10_45_28</name>
    <dbReference type="NCBI Taxonomy" id="1974586"/>
    <lineage>
        <taxon>Bacteria</taxon>
        <taxon>Candidatus Harrisoniibacteriota</taxon>
    </lineage>
</organism>
<dbReference type="PANTHER" id="PTHR21310:SF15">
    <property type="entry name" value="AMINOGLYCOSIDE PHOSPHOTRANSFERASE DOMAIN-CONTAINING PROTEIN"/>
    <property type="match status" value="1"/>
</dbReference>
<dbReference type="Gene3D" id="3.90.1200.10">
    <property type="match status" value="1"/>
</dbReference>
<protein>
    <recommendedName>
        <fullName evidence="1">Aminoglycoside phosphotransferase domain-containing protein</fullName>
    </recommendedName>
</protein>
<dbReference type="EMBL" id="PFBC01000027">
    <property type="protein sequence ID" value="PIR87984.1"/>
    <property type="molecule type" value="Genomic_DNA"/>
</dbReference>
<proteinExistence type="predicted"/>
<dbReference type="SUPFAM" id="SSF56112">
    <property type="entry name" value="Protein kinase-like (PK-like)"/>
    <property type="match status" value="1"/>
</dbReference>
<gene>
    <name evidence="2" type="ORF">COU10_01600</name>
</gene>
<reference evidence="3" key="1">
    <citation type="submission" date="2017-09" db="EMBL/GenBank/DDBJ databases">
        <title>Depth-based differentiation of microbial function through sediment-hosted aquifers and enrichment of novel symbionts in the deep terrestrial subsurface.</title>
        <authorList>
            <person name="Probst A.J."/>
            <person name="Ladd B."/>
            <person name="Jarett J.K."/>
            <person name="Geller-Mcgrath D.E."/>
            <person name="Sieber C.M.K."/>
            <person name="Emerson J.B."/>
            <person name="Anantharaman K."/>
            <person name="Thomas B.C."/>
            <person name="Malmstrom R."/>
            <person name="Stieglmeier M."/>
            <person name="Klingl A."/>
            <person name="Woyke T."/>
            <person name="Ryan C.M."/>
            <person name="Banfield J.F."/>
        </authorList>
    </citation>
    <scope>NUCLEOTIDE SEQUENCE [LARGE SCALE GENOMIC DNA]</scope>
</reference>
<accession>A0A2H0UNJ4</accession>
<evidence type="ECO:0000313" key="3">
    <source>
        <dbReference type="Proteomes" id="UP000230903"/>
    </source>
</evidence>
<evidence type="ECO:0000313" key="2">
    <source>
        <dbReference type="EMBL" id="PIR87984.1"/>
    </source>
</evidence>
<dbReference type="Pfam" id="PF01636">
    <property type="entry name" value="APH"/>
    <property type="match status" value="1"/>
</dbReference>
<evidence type="ECO:0000259" key="1">
    <source>
        <dbReference type="Pfam" id="PF01636"/>
    </source>
</evidence>
<dbReference type="InterPro" id="IPR051678">
    <property type="entry name" value="AGP_Transferase"/>
</dbReference>
<name>A0A2H0UNJ4_9BACT</name>
<sequence length="301" mass="34801">MENTDNILKGVQAKLGLKESFIPADNGTRSKVYLSNTHAVKISRNLAAIEGEAKILSSFNFSFIPKIKNSIKINKYGVLIESRLPGVSIDRAWKNLKKRKKVLTIQKLVQAIQLIHNQKKEYFWQAQNPNLIFSSYSDLLVHRIEKAKERIKTNRAAKTLYNSLSKSLIEKNLQKTFQRIQPSIVHGDLIMHNLLISNDGHLTGVLDWEFAQYGDVFYDLARVIYYQECAKAYADSGKDEIFEYDFTGRLIKEMKKTIKFERNKYEILRKLFLTEALAWAVDSKNPKSNISELRKQFFSTN</sequence>
<dbReference type="InterPro" id="IPR011009">
    <property type="entry name" value="Kinase-like_dom_sf"/>
</dbReference>
<feature type="domain" description="Aminoglycoside phosphotransferase" evidence="1">
    <location>
        <begin position="162"/>
        <end position="226"/>
    </location>
</feature>
<dbReference type="Proteomes" id="UP000230903">
    <property type="component" value="Unassembled WGS sequence"/>
</dbReference>
<comment type="caution">
    <text evidence="2">The sequence shown here is derived from an EMBL/GenBank/DDBJ whole genome shotgun (WGS) entry which is preliminary data.</text>
</comment>